<gene>
    <name evidence="1" type="ORF">CLUMA_CG000658</name>
</gene>
<keyword evidence="2" id="KW-1185">Reference proteome</keyword>
<reference evidence="1 2" key="1">
    <citation type="submission" date="2015-04" db="EMBL/GenBank/DDBJ databases">
        <authorList>
            <person name="Syromyatnikov M.Y."/>
            <person name="Popov V.N."/>
        </authorList>
    </citation>
    <scope>NUCLEOTIDE SEQUENCE [LARGE SCALE GENOMIC DNA]</scope>
</reference>
<evidence type="ECO:0000313" key="1">
    <source>
        <dbReference type="EMBL" id="CRK86829.1"/>
    </source>
</evidence>
<protein>
    <submittedName>
        <fullName evidence="1">CLUMA_CG000658, isoform A</fullName>
    </submittedName>
</protein>
<dbReference type="AlphaFoldDB" id="A0A1J1HFN3"/>
<proteinExistence type="predicted"/>
<dbReference type="Proteomes" id="UP000183832">
    <property type="component" value="Unassembled WGS sequence"/>
</dbReference>
<sequence>MMMNIEATKNFDSTLPLRGKTKQWHLNNQPRSAKLGYILHSKSILKLCSTPEMKKWKLSFGWENKANVKVWWWVFKEQTKQRDKDERYFQDFSYDFDRLVLEQRQQKLTPIV</sequence>
<evidence type="ECO:0000313" key="2">
    <source>
        <dbReference type="Proteomes" id="UP000183832"/>
    </source>
</evidence>
<dbReference type="EMBL" id="CVRI01000002">
    <property type="protein sequence ID" value="CRK86829.1"/>
    <property type="molecule type" value="Genomic_DNA"/>
</dbReference>
<accession>A0A1J1HFN3</accession>
<organism evidence="1 2">
    <name type="scientific">Clunio marinus</name>
    <dbReference type="NCBI Taxonomy" id="568069"/>
    <lineage>
        <taxon>Eukaryota</taxon>
        <taxon>Metazoa</taxon>
        <taxon>Ecdysozoa</taxon>
        <taxon>Arthropoda</taxon>
        <taxon>Hexapoda</taxon>
        <taxon>Insecta</taxon>
        <taxon>Pterygota</taxon>
        <taxon>Neoptera</taxon>
        <taxon>Endopterygota</taxon>
        <taxon>Diptera</taxon>
        <taxon>Nematocera</taxon>
        <taxon>Chironomoidea</taxon>
        <taxon>Chironomidae</taxon>
        <taxon>Clunio</taxon>
    </lineage>
</organism>
<name>A0A1J1HFN3_9DIPT</name>